<proteinExistence type="inferred from homology"/>
<comment type="similarity">
    <text evidence="1">Belongs to the WXG100 family.</text>
</comment>
<evidence type="ECO:0000256" key="1">
    <source>
        <dbReference type="RuleBase" id="RU362001"/>
    </source>
</evidence>
<dbReference type="InterPro" id="IPR036689">
    <property type="entry name" value="ESAT-6-like_sf"/>
</dbReference>
<dbReference type="Proteomes" id="UP000182126">
    <property type="component" value="Chromosome I"/>
</dbReference>
<reference evidence="2 3" key="1">
    <citation type="submission" date="2016-10" db="EMBL/GenBank/DDBJ databases">
        <authorList>
            <person name="de Groot N.N."/>
        </authorList>
    </citation>
    <scope>NUCLEOTIDE SEQUENCE [LARGE SCALE GENOMIC DNA]</scope>
    <source>
        <strain evidence="2 3">DSM 15019</strain>
    </source>
</reference>
<dbReference type="Pfam" id="PF06013">
    <property type="entry name" value="WXG100"/>
    <property type="match status" value="1"/>
</dbReference>
<dbReference type="RefSeq" id="WP_060921915.1">
    <property type="nucleotide sequence ID" value="NZ_CBDRLF010000002.1"/>
</dbReference>
<dbReference type="SUPFAM" id="SSF140453">
    <property type="entry name" value="EsxAB dimer-like"/>
    <property type="match status" value="1"/>
</dbReference>
<dbReference type="InterPro" id="IPR010310">
    <property type="entry name" value="T7SS_ESAT-6-like"/>
</dbReference>
<accession>A0A1H1PMX9</accession>
<dbReference type="eggNOG" id="COG4842">
    <property type="taxonomic scope" value="Bacteria"/>
</dbReference>
<name>A0A1H1PMX9_9MICO</name>
<sequence length="95" mass="10192">MTVFTVDTDAVHAAEAATRATIERLRTESATLMSQLRQLQTAWVGTAATAFQGCAEEWQGAQQHVELVLDGIGTSLGAVATQYAEADQYSASLFR</sequence>
<evidence type="ECO:0000313" key="3">
    <source>
        <dbReference type="Proteomes" id="UP000182126"/>
    </source>
</evidence>
<protein>
    <recommendedName>
        <fullName evidence="1">ESAT-6-like protein</fullName>
    </recommendedName>
</protein>
<organism evidence="2 3">
    <name type="scientific">Microbacterium paraoxydans</name>
    <dbReference type="NCBI Taxonomy" id="199592"/>
    <lineage>
        <taxon>Bacteria</taxon>
        <taxon>Bacillati</taxon>
        <taxon>Actinomycetota</taxon>
        <taxon>Actinomycetes</taxon>
        <taxon>Micrococcales</taxon>
        <taxon>Microbacteriaceae</taxon>
        <taxon>Microbacterium</taxon>
    </lineage>
</organism>
<dbReference type="EMBL" id="LT629770">
    <property type="protein sequence ID" value="SDS12652.1"/>
    <property type="molecule type" value="Genomic_DNA"/>
</dbReference>
<gene>
    <name evidence="2" type="ORF">SAMN04489809_1142</name>
</gene>
<dbReference type="Gene3D" id="1.10.287.1060">
    <property type="entry name" value="ESAT-6-like"/>
    <property type="match status" value="1"/>
</dbReference>
<dbReference type="GeneID" id="36299363"/>
<evidence type="ECO:0000313" key="2">
    <source>
        <dbReference type="EMBL" id="SDS12652.1"/>
    </source>
</evidence>
<dbReference type="NCBIfam" id="TIGR03930">
    <property type="entry name" value="WXG100_ESAT6"/>
    <property type="match status" value="1"/>
</dbReference>
<dbReference type="AlphaFoldDB" id="A0A1H1PMX9"/>